<keyword evidence="5" id="KW-0472">Membrane</keyword>
<evidence type="ECO:0000313" key="8">
    <source>
        <dbReference type="EMBL" id="GMN36854.1"/>
    </source>
</evidence>
<comment type="subcellular location">
    <subcellularLocation>
        <location evidence="1">Membrane</location>
        <topology evidence="1">Single-pass membrane protein</topology>
    </subcellularLocation>
</comment>
<feature type="domain" description="Malectin-like" evidence="7">
    <location>
        <begin position="32"/>
        <end position="64"/>
    </location>
</feature>
<evidence type="ECO:0000256" key="4">
    <source>
        <dbReference type="ARBA" id="ARBA00022989"/>
    </source>
</evidence>
<evidence type="ECO:0000313" key="9">
    <source>
        <dbReference type="Proteomes" id="UP001187192"/>
    </source>
</evidence>
<keyword evidence="4" id="KW-1133">Transmembrane helix</keyword>
<dbReference type="EMBL" id="BTGU01002348">
    <property type="protein sequence ID" value="GMN36854.1"/>
    <property type="molecule type" value="Genomic_DNA"/>
</dbReference>
<name>A0AA87ZH81_FICCA</name>
<organism evidence="8 9">
    <name type="scientific">Ficus carica</name>
    <name type="common">Common fig</name>
    <dbReference type="NCBI Taxonomy" id="3494"/>
    <lineage>
        <taxon>Eukaryota</taxon>
        <taxon>Viridiplantae</taxon>
        <taxon>Streptophyta</taxon>
        <taxon>Embryophyta</taxon>
        <taxon>Tracheophyta</taxon>
        <taxon>Spermatophyta</taxon>
        <taxon>Magnoliopsida</taxon>
        <taxon>eudicotyledons</taxon>
        <taxon>Gunneridae</taxon>
        <taxon>Pentapetalae</taxon>
        <taxon>rosids</taxon>
        <taxon>fabids</taxon>
        <taxon>Rosales</taxon>
        <taxon>Moraceae</taxon>
        <taxon>Ficeae</taxon>
        <taxon>Ficus</taxon>
    </lineage>
</organism>
<dbReference type="Proteomes" id="UP001187192">
    <property type="component" value="Unassembled WGS sequence"/>
</dbReference>
<protein>
    <recommendedName>
        <fullName evidence="7">Malectin-like domain-containing protein</fullName>
    </recommendedName>
</protein>
<dbReference type="AlphaFoldDB" id="A0AA87ZH81"/>
<accession>A0AA87ZH81</accession>
<reference evidence="8" key="1">
    <citation type="submission" date="2023-07" db="EMBL/GenBank/DDBJ databases">
        <title>draft genome sequence of fig (Ficus carica).</title>
        <authorList>
            <person name="Takahashi T."/>
            <person name="Nishimura K."/>
        </authorList>
    </citation>
    <scope>NUCLEOTIDE SEQUENCE</scope>
</reference>
<dbReference type="InterPro" id="IPR024788">
    <property type="entry name" value="Malectin-like_Carb-bd_dom"/>
</dbReference>
<keyword evidence="3 6" id="KW-0732">Signal</keyword>
<evidence type="ECO:0000259" key="7">
    <source>
        <dbReference type="Pfam" id="PF12819"/>
    </source>
</evidence>
<feature type="signal peptide" evidence="6">
    <location>
        <begin position="1"/>
        <end position="23"/>
    </location>
</feature>
<evidence type="ECO:0000256" key="6">
    <source>
        <dbReference type="SAM" id="SignalP"/>
    </source>
</evidence>
<gene>
    <name evidence="8" type="ORF">TIFTF001_042521</name>
</gene>
<evidence type="ECO:0000256" key="1">
    <source>
        <dbReference type="ARBA" id="ARBA00004167"/>
    </source>
</evidence>
<keyword evidence="2" id="KW-0812">Transmembrane</keyword>
<comment type="caution">
    <text evidence="8">The sequence shown here is derived from an EMBL/GenBank/DDBJ whole genome shotgun (WGS) entry which is preliminary data.</text>
</comment>
<evidence type="ECO:0000256" key="5">
    <source>
        <dbReference type="ARBA" id="ARBA00023136"/>
    </source>
</evidence>
<evidence type="ECO:0000256" key="2">
    <source>
        <dbReference type="ARBA" id="ARBA00022692"/>
    </source>
</evidence>
<feature type="chain" id="PRO_5041737328" description="Malectin-like domain-containing protein" evidence="6">
    <location>
        <begin position="24"/>
        <end position="65"/>
    </location>
</feature>
<dbReference type="GO" id="GO:0016020">
    <property type="term" value="C:membrane"/>
    <property type="evidence" value="ECO:0007669"/>
    <property type="project" value="UniProtKB-SubCell"/>
</dbReference>
<dbReference type="Pfam" id="PF12819">
    <property type="entry name" value="Malectin_like"/>
    <property type="match status" value="1"/>
</dbReference>
<evidence type="ECO:0000256" key="3">
    <source>
        <dbReference type="ARBA" id="ARBA00022729"/>
    </source>
</evidence>
<proteinExistence type="predicted"/>
<feature type="non-terminal residue" evidence="8">
    <location>
        <position position="1"/>
    </location>
</feature>
<sequence>MLPLAFEYFLFAFLASFVLFCDGQDQTGFINIDCGLEPDVRSYTEKFTGLNFISDQTFADTGERK</sequence>
<keyword evidence="9" id="KW-1185">Reference proteome</keyword>